<gene>
    <name evidence="2" type="ORF">GIB67_001214</name>
</gene>
<protein>
    <recommendedName>
        <fullName evidence="1">KIB1-4 beta-propeller domain-containing protein</fullName>
    </recommendedName>
</protein>
<dbReference type="InterPro" id="IPR050942">
    <property type="entry name" value="F-box_BR-signaling"/>
</dbReference>
<sequence length="214" mass="24407">MKGIDLSTLKRSKRLRGDIFEARNCGTNHNIEICRLKHNNKNKNKASYVISKRECSQLPEDLIGNIAKWVSCIDDIVRFGVEARGKKYLGSSFGWLFTIGLDIEIHLLNPITRVQIRLPPQSFPKQWEHFYYLAHLCQMSVSKVVLSTGPSVSTTNCIAMTIYSCDRLGFASPEAGELYMVVKMYGYVKEGRLGSQIYHTKSFDVYKSNLDTRK</sequence>
<dbReference type="AlphaFoldDB" id="A0A7J7LGF1"/>
<reference evidence="2 3" key="1">
    <citation type="journal article" date="2020" name="IScience">
        <title>Genome Sequencing of the Endangered Kingdonia uniflora (Circaeasteraceae, Ranunculales) Reveals Potential Mechanisms of Evolutionary Specialization.</title>
        <authorList>
            <person name="Sun Y."/>
            <person name="Deng T."/>
            <person name="Zhang A."/>
            <person name="Moore M.J."/>
            <person name="Landis J.B."/>
            <person name="Lin N."/>
            <person name="Zhang H."/>
            <person name="Zhang X."/>
            <person name="Huang J."/>
            <person name="Zhang X."/>
            <person name="Sun H."/>
            <person name="Wang H."/>
        </authorList>
    </citation>
    <scope>NUCLEOTIDE SEQUENCE [LARGE SCALE GENOMIC DNA]</scope>
    <source>
        <strain evidence="2">TB1705</strain>
        <tissue evidence="2">Leaf</tissue>
    </source>
</reference>
<dbReference type="Pfam" id="PF03478">
    <property type="entry name" value="Beta-prop_KIB1-4"/>
    <property type="match status" value="1"/>
</dbReference>
<organism evidence="2 3">
    <name type="scientific">Kingdonia uniflora</name>
    <dbReference type="NCBI Taxonomy" id="39325"/>
    <lineage>
        <taxon>Eukaryota</taxon>
        <taxon>Viridiplantae</taxon>
        <taxon>Streptophyta</taxon>
        <taxon>Embryophyta</taxon>
        <taxon>Tracheophyta</taxon>
        <taxon>Spermatophyta</taxon>
        <taxon>Magnoliopsida</taxon>
        <taxon>Ranunculales</taxon>
        <taxon>Circaeasteraceae</taxon>
        <taxon>Kingdonia</taxon>
    </lineage>
</organism>
<dbReference type="EMBL" id="JACGCM010002300">
    <property type="protein sequence ID" value="KAF6141662.1"/>
    <property type="molecule type" value="Genomic_DNA"/>
</dbReference>
<comment type="caution">
    <text evidence="2">The sequence shown here is derived from an EMBL/GenBank/DDBJ whole genome shotgun (WGS) entry which is preliminary data.</text>
</comment>
<proteinExistence type="predicted"/>
<dbReference type="InterPro" id="IPR005174">
    <property type="entry name" value="KIB1-4_b-propeller"/>
</dbReference>
<evidence type="ECO:0000313" key="3">
    <source>
        <dbReference type="Proteomes" id="UP000541444"/>
    </source>
</evidence>
<keyword evidence="3" id="KW-1185">Reference proteome</keyword>
<dbReference type="Proteomes" id="UP000541444">
    <property type="component" value="Unassembled WGS sequence"/>
</dbReference>
<evidence type="ECO:0000313" key="2">
    <source>
        <dbReference type="EMBL" id="KAF6141662.1"/>
    </source>
</evidence>
<accession>A0A7J7LGF1</accession>
<dbReference type="PANTHER" id="PTHR44259">
    <property type="entry name" value="OS07G0183000 PROTEIN-RELATED"/>
    <property type="match status" value="1"/>
</dbReference>
<dbReference type="PANTHER" id="PTHR44259:SF114">
    <property type="entry name" value="OS06G0707300 PROTEIN"/>
    <property type="match status" value="1"/>
</dbReference>
<evidence type="ECO:0000259" key="1">
    <source>
        <dbReference type="Pfam" id="PF03478"/>
    </source>
</evidence>
<name>A0A7J7LGF1_9MAGN</name>
<feature type="domain" description="KIB1-4 beta-propeller" evidence="1">
    <location>
        <begin position="82"/>
        <end position="165"/>
    </location>
</feature>